<evidence type="ECO:0000313" key="3">
    <source>
        <dbReference type="Proteomes" id="UP000294902"/>
    </source>
</evidence>
<accession>A0A4R3MK12</accession>
<gene>
    <name evidence="2" type="ORF">EDC18_10445</name>
</gene>
<feature type="domain" description="LysM" evidence="1">
    <location>
        <begin position="41"/>
        <end position="92"/>
    </location>
</feature>
<dbReference type="SUPFAM" id="SSF54106">
    <property type="entry name" value="LysM domain"/>
    <property type="match status" value="1"/>
</dbReference>
<proteinExistence type="predicted"/>
<dbReference type="Pfam" id="PF01476">
    <property type="entry name" value="LysM"/>
    <property type="match status" value="1"/>
</dbReference>
<organism evidence="2 3">
    <name type="scientific">Natranaerovirga pectinivora</name>
    <dbReference type="NCBI Taxonomy" id="682400"/>
    <lineage>
        <taxon>Bacteria</taxon>
        <taxon>Bacillati</taxon>
        <taxon>Bacillota</taxon>
        <taxon>Clostridia</taxon>
        <taxon>Lachnospirales</taxon>
        <taxon>Natranaerovirgaceae</taxon>
        <taxon>Natranaerovirga</taxon>
    </lineage>
</organism>
<dbReference type="Proteomes" id="UP000294902">
    <property type="component" value="Unassembled WGS sequence"/>
</dbReference>
<comment type="caution">
    <text evidence="2">The sequence shown here is derived from an EMBL/GenBank/DDBJ whole genome shotgun (WGS) entry which is preliminary data.</text>
</comment>
<keyword evidence="3" id="KW-1185">Reference proteome</keyword>
<sequence>MKRKGLIIILIIMCVVFIQSSFFNSSNVVRGNIDHPEKIFSVITIEYGDTLWSIAKDNMDANYYTINTYIQEVKVINNLSTDKIIAGEYLIIPNLASNESNY</sequence>
<dbReference type="InterPro" id="IPR036779">
    <property type="entry name" value="LysM_dom_sf"/>
</dbReference>
<evidence type="ECO:0000313" key="2">
    <source>
        <dbReference type="EMBL" id="TCT14897.1"/>
    </source>
</evidence>
<evidence type="ECO:0000259" key="1">
    <source>
        <dbReference type="PROSITE" id="PS51782"/>
    </source>
</evidence>
<dbReference type="AlphaFoldDB" id="A0A4R3MK12"/>
<dbReference type="PROSITE" id="PS51782">
    <property type="entry name" value="LYSM"/>
    <property type="match status" value="1"/>
</dbReference>
<protein>
    <submittedName>
        <fullName evidence="2">LysM domain-containing protein</fullName>
    </submittedName>
</protein>
<dbReference type="RefSeq" id="WP_165878514.1">
    <property type="nucleotide sequence ID" value="NZ_SMAL01000004.1"/>
</dbReference>
<dbReference type="CDD" id="cd00118">
    <property type="entry name" value="LysM"/>
    <property type="match status" value="1"/>
</dbReference>
<dbReference type="EMBL" id="SMAL01000004">
    <property type="protein sequence ID" value="TCT14897.1"/>
    <property type="molecule type" value="Genomic_DNA"/>
</dbReference>
<name>A0A4R3MK12_9FIRM</name>
<reference evidence="2 3" key="1">
    <citation type="submission" date="2019-03" db="EMBL/GenBank/DDBJ databases">
        <title>Genomic Encyclopedia of Type Strains, Phase IV (KMG-IV): sequencing the most valuable type-strain genomes for metagenomic binning, comparative biology and taxonomic classification.</title>
        <authorList>
            <person name="Goeker M."/>
        </authorList>
    </citation>
    <scope>NUCLEOTIDE SEQUENCE [LARGE SCALE GENOMIC DNA]</scope>
    <source>
        <strain evidence="2 3">DSM 24629</strain>
    </source>
</reference>
<dbReference type="InterPro" id="IPR018392">
    <property type="entry name" value="LysM"/>
</dbReference>
<dbReference type="Gene3D" id="3.10.350.10">
    <property type="entry name" value="LysM domain"/>
    <property type="match status" value="1"/>
</dbReference>